<protein>
    <submittedName>
        <fullName evidence="1">33038_t:CDS:1</fullName>
    </submittedName>
</protein>
<evidence type="ECO:0000313" key="2">
    <source>
        <dbReference type="Proteomes" id="UP000789920"/>
    </source>
</evidence>
<keyword evidence="2" id="KW-1185">Reference proteome</keyword>
<accession>A0ACA9PHB2</accession>
<organism evidence="1 2">
    <name type="scientific">Racocetra persica</name>
    <dbReference type="NCBI Taxonomy" id="160502"/>
    <lineage>
        <taxon>Eukaryota</taxon>
        <taxon>Fungi</taxon>
        <taxon>Fungi incertae sedis</taxon>
        <taxon>Mucoromycota</taxon>
        <taxon>Glomeromycotina</taxon>
        <taxon>Glomeromycetes</taxon>
        <taxon>Diversisporales</taxon>
        <taxon>Gigasporaceae</taxon>
        <taxon>Racocetra</taxon>
    </lineage>
</organism>
<proteinExistence type="predicted"/>
<gene>
    <name evidence="1" type="ORF">RPERSI_LOCUS10401</name>
</gene>
<dbReference type="EMBL" id="CAJVQC010020550">
    <property type="protein sequence ID" value="CAG8708821.1"/>
    <property type="molecule type" value="Genomic_DNA"/>
</dbReference>
<feature type="non-terminal residue" evidence="1">
    <location>
        <position position="1"/>
    </location>
</feature>
<dbReference type="Proteomes" id="UP000789920">
    <property type="component" value="Unassembled WGS sequence"/>
</dbReference>
<reference evidence="1" key="1">
    <citation type="submission" date="2021-06" db="EMBL/GenBank/DDBJ databases">
        <authorList>
            <person name="Kallberg Y."/>
            <person name="Tangrot J."/>
            <person name="Rosling A."/>
        </authorList>
    </citation>
    <scope>NUCLEOTIDE SEQUENCE</scope>
    <source>
        <strain evidence="1">MA461A</strain>
    </source>
</reference>
<comment type="caution">
    <text evidence="1">The sequence shown here is derived from an EMBL/GenBank/DDBJ whole genome shotgun (WGS) entry which is preliminary data.</text>
</comment>
<sequence length="467" mass="54763">NIFYDGNLKRISATLYQKYGDICEFRLGGYRRILLSRTDYFEDLLNPSTKNAMLFAKHEYTYAWDDLGTFQRGVFFNNNYETWKINRYLFSQSISTPGFNNEFIKHINKSFEELDGYWNSLRKSRLSGNDQLEMDFLLWINRFTSDIISVLVTGEQAYSMASYYNTFDSIEDSLFDKSKLQHSDKFINAIITHIRGTIFFVHVYPFLRRYVPLIKDKANSLLENRDFIFKTLDDIIEKRKIELAKTPQELLSRHDILTFLLSVNNDAKDKIADEEIRSILLDVFLDLVFPSDTSYVTADIIAKLKYCEAIIKETARIMPITSVSKRVAVAECEVAGYTWPARTMFHLNYASIHMNEKYWANPNVYNPDRFYLKNNLDEFENDLRTFDNEDQKFSHNMNRYSLVIFGGGVRICPGRRLAMINMLSFMALMFKKYDVELANMQAPLNTYTKFITTCLGLKIKIKPRKPL</sequence>
<name>A0ACA9PHB2_9GLOM</name>
<evidence type="ECO:0000313" key="1">
    <source>
        <dbReference type="EMBL" id="CAG8708821.1"/>
    </source>
</evidence>